<evidence type="ECO:0000313" key="2">
    <source>
        <dbReference type="Proteomes" id="UP000289340"/>
    </source>
</evidence>
<evidence type="ECO:0000313" key="1">
    <source>
        <dbReference type="EMBL" id="RZC00474.1"/>
    </source>
</evidence>
<sequence length="199" mass="22129">MVGEDSCNNKEVVEKVTCSSRMVVVIEMVVGVTCSSRKVEVMDFGGEEVAREVTCSSRKKVMMEMVGVVIYNSEGEEKVKVEGDSCSSKVDEMVLLGEEVEVEVEVEEIYSNMEEMMVMVEESSCSNKKEHKQMAWPLAQLHTLSLDFTFNLVSSLSLVGMLQRAPLGGAGSLALRKAVNYDCHKPLWSCFLLHMSLRP</sequence>
<proteinExistence type="predicted"/>
<accession>A0A445JPR3</accession>
<comment type="caution">
    <text evidence="1">The sequence shown here is derived from an EMBL/GenBank/DDBJ whole genome shotgun (WGS) entry which is preliminary data.</text>
</comment>
<dbReference type="Proteomes" id="UP000289340">
    <property type="component" value="Chromosome 8"/>
</dbReference>
<dbReference type="AlphaFoldDB" id="A0A445JPR3"/>
<gene>
    <name evidence="1" type="ORF">D0Y65_022689</name>
</gene>
<protein>
    <submittedName>
        <fullName evidence="1">Uncharacterized protein</fullName>
    </submittedName>
</protein>
<name>A0A445JPR3_GLYSO</name>
<keyword evidence="2" id="KW-1185">Reference proteome</keyword>
<organism evidence="1 2">
    <name type="scientific">Glycine soja</name>
    <name type="common">Wild soybean</name>
    <dbReference type="NCBI Taxonomy" id="3848"/>
    <lineage>
        <taxon>Eukaryota</taxon>
        <taxon>Viridiplantae</taxon>
        <taxon>Streptophyta</taxon>
        <taxon>Embryophyta</taxon>
        <taxon>Tracheophyta</taxon>
        <taxon>Spermatophyta</taxon>
        <taxon>Magnoliopsida</taxon>
        <taxon>eudicotyledons</taxon>
        <taxon>Gunneridae</taxon>
        <taxon>Pentapetalae</taxon>
        <taxon>rosids</taxon>
        <taxon>fabids</taxon>
        <taxon>Fabales</taxon>
        <taxon>Fabaceae</taxon>
        <taxon>Papilionoideae</taxon>
        <taxon>50 kb inversion clade</taxon>
        <taxon>NPAAA clade</taxon>
        <taxon>indigoferoid/millettioid clade</taxon>
        <taxon>Phaseoleae</taxon>
        <taxon>Glycine</taxon>
        <taxon>Glycine subgen. Soja</taxon>
    </lineage>
</organism>
<reference evidence="1 2" key="1">
    <citation type="submission" date="2018-09" db="EMBL/GenBank/DDBJ databases">
        <title>A high-quality reference genome of wild soybean provides a powerful tool to mine soybean genomes.</title>
        <authorList>
            <person name="Xie M."/>
            <person name="Chung C.Y.L."/>
            <person name="Li M.-W."/>
            <person name="Wong F.-L."/>
            <person name="Chan T.-F."/>
            <person name="Lam H.-M."/>
        </authorList>
    </citation>
    <scope>NUCLEOTIDE SEQUENCE [LARGE SCALE GENOMIC DNA]</scope>
    <source>
        <strain evidence="2">cv. W05</strain>
        <tissue evidence="1">Hypocotyl of etiolated seedlings</tissue>
    </source>
</reference>
<dbReference type="EMBL" id="QZWG01000008">
    <property type="protein sequence ID" value="RZC00474.1"/>
    <property type="molecule type" value="Genomic_DNA"/>
</dbReference>